<name>A0A454CU06_VIBHA</name>
<accession>A0A454CU06</accession>
<gene>
    <name evidence="2" type="ORF">VCHENC02_4338</name>
</gene>
<organism evidence="2 3">
    <name type="scientific">Vibrio harveyi</name>
    <name type="common">Beneckea harveyi</name>
    <dbReference type="NCBI Taxonomy" id="669"/>
    <lineage>
        <taxon>Bacteria</taxon>
        <taxon>Pseudomonadati</taxon>
        <taxon>Pseudomonadota</taxon>
        <taxon>Gammaproteobacteria</taxon>
        <taxon>Vibrionales</taxon>
        <taxon>Vibrionaceae</taxon>
        <taxon>Vibrio</taxon>
    </lineage>
</organism>
<comment type="caution">
    <text evidence="2">The sequence shown here is derived from an EMBL/GenBank/DDBJ whole genome shotgun (WGS) entry which is preliminary data.</text>
</comment>
<protein>
    <submittedName>
        <fullName evidence="2">Putative membrane protein</fullName>
    </submittedName>
</protein>
<keyword evidence="1" id="KW-0812">Transmembrane</keyword>
<sequence>MNISLQWALMYVLLISDIGFSINIVTIISD</sequence>
<dbReference type="EMBL" id="AJSR01001890">
    <property type="protein sequence ID" value="EKM29884.1"/>
    <property type="molecule type" value="Genomic_DNA"/>
</dbReference>
<evidence type="ECO:0000313" key="2">
    <source>
        <dbReference type="EMBL" id="EKM29884.1"/>
    </source>
</evidence>
<keyword evidence="1" id="KW-0472">Membrane</keyword>
<dbReference type="Proteomes" id="UP000008367">
    <property type="component" value="Unassembled WGS sequence"/>
</dbReference>
<evidence type="ECO:0000313" key="3">
    <source>
        <dbReference type="Proteomes" id="UP000008367"/>
    </source>
</evidence>
<keyword evidence="1" id="KW-1133">Transmembrane helix</keyword>
<feature type="transmembrane region" description="Helical" evidence="1">
    <location>
        <begin position="7"/>
        <end position="28"/>
    </location>
</feature>
<feature type="non-terminal residue" evidence="2">
    <location>
        <position position="30"/>
    </location>
</feature>
<evidence type="ECO:0000256" key="1">
    <source>
        <dbReference type="SAM" id="Phobius"/>
    </source>
</evidence>
<proteinExistence type="predicted"/>
<dbReference type="AlphaFoldDB" id="A0A454CU06"/>
<reference evidence="2 3" key="1">
    <citation type="submission" date="2012-10" db="EMBL/GenBank/DDBJ databases">
        <title>Genome sequence of Vibrio Cholerae HENC-02.</title>
        <authorList>
            <person name="Eppinger M."/>
            <person name="Hasan N.A."/>
            <person name="Sengamalay N."/>
            <person name="Hine E."/>
            <person name="Su Q."/>
            <person name="Daugherty S.C."/>
            <person name="Young S."/>
            <person name="Sadzewicz L."/>
            <person name="Tallon L."/>
            <person name="Cebula T.A."/>
            <person name="Ravel J."/>
            <person name="Colwell R.R."/>
        </authorList>
    </citation>
    <scope>NUCLEOTIDE SEQUENCE [LARGE SCALE GENOMIC DNA]</scope>
    <source>
        <strain evidence="2 3">HENC-02</strain>
    </source>
</reference>